<feature type="non-terminal residue" evidence="2">
    <location>
        <position position="1"/>
    </location>
</feature>
<sequence>GLPAQEARVPRDPRPRGPRPAADVVHDPGAVV</sequence>
<protein>
    <submittedName>
        <fullName evidence="2">Uncharacterized protein</fullName>
    </submittedName>
</protein>
<name>A0A6J4TKU2_9ACTN</name>
<evidence type="ECO:0000256" key="1">
    <source>
        <dbReference type="SAM" id="MobiDB-lite"/>
    </source>
</evidence>
<dbReference type="AlphaFoldDB" id="A0A6J4TKU2"/>
<proteinExistence type="predicted"/>
<organism evidence="2">
    <name type="scientific">uncultured Solirubrobacteraceae bacterium</name>
    <dbReference type="NCBI Taxonomy" id="1162706"/>
    <lineage>
        <taxon>Bacteria</taxon>
        <taxon>Bacillati</taxon>
        <taxon>Actinomycetota</taxon>
        <taxon>Thermoleophilia</taxon>
        <taxon>Solirubrobacterales</taxon>
        <taxon>Solirubrobacteraceae</taxon>
        <taxon>environmental samples</taxon>
    </lineage>
</organism>
<gene>
    <name evidence="2" type="ORF">AVDCRST_MAG13-3748</name>
</gene>
<feature type="non-terminal residue" evidence="2">
    <location>
        <position position="32"/>
    </location>
</feature>
<dbReference type="EMBL" id="CADCVO010000580">
    <property type="protein sequence ID" value="CAA9526049.1"/>
    <property type="molecule type" value="Genomic_DNA"/>
</dbReference>
<evidence type="ECO:0000313" key="2">
    <source>
        <dbReference type="EMBL" id="CAA9526049.1"/>
    </source>
</evidence>
<reference evidence="2" key="1">
    <citation type="submission" date="2020-02" db="EMBL/GenBank/DDBJ databases">
        <authorList>
            <person name="Meier V. D."/>
        </authorList>
    </citation>
    <scope>NUCLEOTIDE SEQUENCE</scope>
    <source>
        <strain evidence="2">AVDCRST_MAG13</strain>
    </source>
</reference>
<accession>A0A6J4TKU2</accession>
<feature type="region of interest" description="Disordered" evidence="1">
    <location>
        <begin position="1"/>
        <end position="32"/>
    </location>
</feature>